<gene>
    <name evidence="5" type="ORF">Ocin01_05741</name>
</gene>
<dbReference type="OrthoDB" id="2735536at2759"/>
<dbReference type="Gene3D" id="3.40.50.720">
    <property type="entry name" value="NAD(P)-binding Rossmann-like Domain"/>
    <property type="match status" value="1"/>
</dbReference>
<dbReference type="GO" id="GO:0006694">
    <property type="term" value="P:steroid biosynthetic process"/>
    <property type="evidence" value="ECO:0007669"/>
    <property type="project" value="InterPro"/>
</dbReference>
<dbReference type="OMA" id="IGAYKRS"/>
<feature type="transmembrane region" description="Helical" evidence="3">
    <location>
        <begin position="299"/>
        <end position="318"/>
    </location>
</feature>
<keyword evidence="3" id="KW-1133">Transmembrane helix</keyword>
<keyword evidence="3" id="KW-0812">Transmembrane</keyword>
<feature type="domain" description="3-beta hydroxysteroid dehydrogenase/isomerase" evidence="4">
    <location>
        <begin position="76"/>
        <end position="303"/>
    </location>
</feature>
<dbReference type="PANTHER" id="PTHR43245">
    <property type="entry name" value="BIFUNCTIONAL POLYMYXIN RESISTANCE PROTEIN ARNA"/>
    <property type="match status" value="1"/>
</dbReference>
<dbReference type="PANTHER" id="PTHR43245:SF51">
    <property type="entry name" value="SHORT CHAIN DEHYDROGENASE_REDUCTASE FAMILY 42E, MEMBER 2"/>
    <property type="match status" value="1"/>
</dbReference>
<evidence type="ECO:0000256" key="1">
    <source>
        <dbReference type="ARBA" id="ARBA00009219"/>
    </source>
</evidence>
<evidence type="ECO:0000256" key="2">
    <source>
        <dbReference type="ARBA" id="ARBA00023002"/>
    </source>
</evidence>
<dbReference type="SUPFAM" id="SSF51735">
    <property type="entry name" value="NAD(P)-binding Rossmann-fold domains"/>
    <property type="match status" value="1"/>
</dbReference>
<name>A0A1D2N6P6_ORCCI</name>
<comment type="similarity">
    <text evidence="1 3">Belongs to the 3-beta-HSD family.</text>
</comment>
<feature type="non-terminal residue" evidence="5">
    <location>
        <position position="392"/>
    </location>
</feature>
<evidence type="ECO:0000313" key="5">
    <source>
        <dbReference type="EMBL" id="ODN00943.1"/>
    </source>
</evidence>
<protein>
    <submittedName>
        <fullName evidence="5">Short-chain dehydrogenase/reductase family 42E member 1</fullName>
    </submittedName>
</protein>
<keyword evidence="6" id="KW-1185">Reference proteome</keyword>
<organism evidence="5 6">
    <name type="scientific">Orchesella cincta</name>
    <name type="common">Springtail</name>
    <name type="synonym">Podura cincta</name>
    <dbReference type="NCBI Taxonomy" id="48709"/>
    <lineage>
        <taxon>Eukaryota</taxon>
        <taxon>Metazoa</taxon>
        <taxon>Ecdysozoa</taxon>
        <taxon>Arthropoda</taxon>
        <taxon>Hexapoda</taxon>
        <taxon>Collembola</taxon>
        <taxon>Entomobryomorpha</taxon>
        <taxon>Entomobryoidea</taxon>
        <taxon>Orchesellidae</taxon>
        <taxon>Orchesellinae</taxon>
        <taxon>Orchesella</taxon>
    </lineage>
</organism>
<dbReference type="Pfam" id="PF01073">
    <property type="entry name" value="3Beta_HSD"/>
    <property type="match status" value="1"/>
</dbReference>
<evidence type="ECO:0000313" key="6">
    <source>
        <dbReference type="Proteomes" id="UP000094527"/>
    </source>
</evidence>
<keyword evidence="2 3" id="KW-0560">Oxidoreductase</keyword>
<keyword evidence="3" id="KW-0472">Membrane</keyword>
<dbReference type="AlphaFoldDB" id="A0A1D2N6P6"/>
<evidence type="ECO:0000259" key="4">
    <source>
        <dbReference type="Pfam" id="PF01073"/>
    </source>
</evidence>
<reference evidence="5 6" key="1">
    <citation type="journal article" date="2016" name="Genome Biol. Evol.">
        <title>Gene Family Evolution Reflects Adaptation to Soil Environmental Stressors in the Genome of the Collembolan Orchesella cincta.</title>
        <authorList>
            <person name="Faddeeva-Vakhrusheva A."/>
            <person name="Derks M.F."/>
            <person name="Anvar S.Y."/>
            <person name="Agamennone V."/>
            <person name="Suring W."/>
            <person name="Smit S."/>
            <person name="van Straalen N.M."/>
            <person name="Roelofs D."/>
        </authorList>
    </citation>
    <scope>NUCLEOTIDE SEQUENCE [LARGE SCALE GENOMIC DNA]</scope>
    <source>
        <tissue evidence="5">Mixed pool</tissue>
    </source>
</reference>
<accession>A0A1D2N6P6</accession>
<dbReference type="Proteomes" id="UP000094527">
    <property type="component" value="Unassembled WGS sequence"/>
</dbReference>
<dbReference type="InterPro" id="IPR050177">
    <property type="entry name" value="Lipid_A_modif_metabolic_enz"/>
</dbReference>
<dbReference type="GO" id="GO:0016616">
    <property type="term" value="F:oxidoreductase activity, acting on the CH-OH group of donors, NAD or NADP as acceptor"/>
    <property type="evidence" value="ECO:0007669"/>
    <property type="project" value="InterPro"/>
</dbReference>
<comment type="caution">
    <text evidence="5">The sequence shown here is derived from an EMBL/GenBank/DDBJ whole genome shotgun (WGS) entry which is preliminary data.</text>
</comment>
<evidence type="ECO:0000256" key="3">
    <source>
        <dbReference type="RuleBase" id="RU004475"/>
    </source>
</evidence>
<dbReference type="InterPro" id="IPR002225">
    <property type="entry name" value="3Beta_OHSteriod_DH/Estase"/>
</dbReference>
<proteinExistence type="inferred from homology"/>
<sequence>MKTESLNVLIVGGGGYIGFHTGLSLWERGHKVILFDIIEPDTRWISRSSIFTQTTKSAPGTSRTIVYYGNGEGNRNQLKFIEGSLLNAEALNSVFFDVDCVIHCASYGMSGKEQMPAEWTKTELVNVKGTSNVVKACLSAGVRGLVYTSTYNVVFGGQEIIDGDETLPYFPLHQHVDHYSRTKAIAEQFVLLTDGLCQNVNKNMPRAPLRTCALRLAGVMGLGETRHLPRIVKSLDLMKFRYGYGDSLVQFVTLKNVVQAHVKAAERLLSIPTFWEGKPISLPINNFEFFRPLMEALDYSYPSLVLPMWLIWMVVYLIQFTHSLCSKIHPGLTFTPMLTPAEVYKTGVTHYFSCDKARMHFGYCPEQPNDISDAIQYFKQEKEKSGNKKGFV</sequence>
<dbReference type="InterPro" id="IPR036291">
    <property type="entry name" value="NAD(P)-bd_dom_sf"/>
</dbReference>
<dbReference type="EMBL" id="LJIJ01000180">
    <property type="protein sequence ID" value="ODN00943.1"/>
    <property type="molecule type" value="Genomic_DNA"/>
</dbReference>
<dbReference type="STRING" id="48709.A0A1D2N6P6"/>